<organism evidence="2">
    <name type="scientific">viral metagenome</name>
    <dbReference type="NCBI Taxonomy" id="1070528"/>
    <lineage>
        <taxon>unclassified sequences</taxon>
        <taxon>metagenomes</taxon>
        <taxon>organismal metagenomes</taxon>
    </lineage>
</organism>
<proteinExistence type="predicted"/>
<feature type="transmembrane region" description="Helical" evidence="1">
    <location>
        <begin position="70"/>
        <end position="94"/>
    </location>
</feature>
<accession>A0A6C0FKI8</accession>
<keyword evidence="1" id="KW-0812">Transmembrane</keyword>
<protein>
    <recommendedName>
        <fullName evidence="3">VIT family protein</fullName>
    </recommendedName>
</protein>
<evidence type="ECO:0008006" key="3">
    <source>
        <dbReference type="Google" id="ProtNLM"/>
    </source>
</evidence>
<feature type="transmembrane region" description="Helical" evidence="1">
    <location>
        <begin position="100"/>
        <end position="119"/>
    </location>
</feature>
<evidence type="ECO:0000256" key="1">
    <source>
        <dbReference type="SAM" id="Phobius"/>
    </source>
</evidence>
<evidence type="ECO:0000313" key="2">
    <source>
        <dbReference type="EMBL" id="QHT39055.1"/>
    </source>
</evidence>
<keyword evidence="1" id="KW-0472">Membrane</keyword>
<feature type="transmembrane region" description="Helical" evidence="1">
    <location>
        <begin position="131"/>
        <end position="148"/>
    </location>
</feature>
<keyword evidence="1" id="KW-1133">Transmembrane helix</keyword>
<sequence>MDQLDRYFHPMSFAIDEQLITLCAVLSGYLNFSHHKIIVALIIMAFSSNLPDVLSYYDEKITEKVDEKEAIELSFVVLISGILSTLVVLLPIILIKDTKIAIISSYILMGVILLVTNYYREKDIYKAAMKLPLYVIVCVITWIISKLAQNYLK</sequence>
<dbReference type="EMBL" id="MN738838">
    <property type="protein sequence ID" value="QHT39055.1"/>
    <property type="molecule type" value="Genomic_DNA"/>
</dbReference>
<reference evidence="2" key="1">
    <citation type="journal article" date="2020" name="Nature">
        <title>Giant virus diversity and host interactions through global metagenomics.</title>
        <authorList>
            <person name="Schulz F."/>
            <person name="Roux S."/>
            <person name="Paez-Espino D."/>
            <person name="Jungbluth S."/>
            <person name="Walsh D.A."/>
            <person name="Denef V.J."/>
            <person name="McMahon K.D."/>
            <person name="Konstantinidis K.T."/>
            <person name="Eloe-Fadrosh E.A."/>
            <person name="Kyrpides N.C."/>
            <person name="Woyke T."/>
        </authorList>
    </citation>
    <scope>NUCLEOTIDE SEQUENCE</scope>
    <source>
        <strain evidence="2">GVMAG-S-ERX556126-94</strain>
    </source>
</reference>
<dbReference type="AlphaFoldDB" id="A0A6C0FKI8"/>
<name>A0A6C0FKI8_9ZZZZ</name>